<dbReference type="Pfam" id="PF01796">
    <property type="entry name" value="OB_ChsH2_C"/>
    <property type="match status" value="1"/>
</dbReference>
<dbReference type="Proteomes" id="UP001500279">
    <property type="component" value="Unassembled WGS sequence"/>
</dbReference>
<name>A0ABP3V6J1_9BURK</name>
<dbReference type="InterPro" id="IPR052513">
    <property type="entry name" value="Thioester_dehydratase-like"/>
</dbReference>
<dbReference type="InterPro" id="IPR022002">
    <property type="entry name" value="ChsH2_Znr"/>
</dbReference>
<dbReference type="Pfam" id="PF12172">
    <property type="entry name" value="zf-ChsH2"/>
    <property type="match status" value="1"/>
</dbReference>
<dbReference type="InterPro" id="IPR002878">
    <property type="entry name" value="ChsH2_C"/>
</dbReference>
<feature type="region of interest" description="Disordered" evidence="1">
    <location>
        <begin position="1"/>
        <end position="31"/>
    </location>
</feature>
<reference evidence="5" key="1">
    <citation type="journal article" date="2019" name="Int. J. Syst. Evol. Microbiol.">
        <title>The Global Catalogue of Microorganisms (GCM) 10K type strain sequencing project: providing services to taxonomists for standard genome sequencing and annotation.</title>
        <authorList>
            <consortium name="The Broad Institute Genomics Platform"/>
            <consortium name="The Broad Institute Genome Sequencing Center for Infectious Disease"/>
            <person name="Wu L."/>
            <person name="Ma J."/>
        </authorList>
    </citation>
    <scope>NUCLEOTIDE SEQUENCE [LARGE SCALE GENOMIC DNA]</scope>
    <source>
        <strain evidence="5">JCM 15503</strain>
    </source>
</reference>
<organism evidence="4 5">
    <name type="scientific">Ideonella azotifigens</name>
    <dbReference type="NCBI Taxonomy" id="513160"/>
    <lineage>
        <taxon>Bacteria</taxon>
        <taxon>Pseudomonadati</taxon>
        <taxon>Pseudomonadota</taxon>
        <taxon>Betaproteobacteria</taxon>
        <taxon>Burkholderiales</taxon>
        <taxon>Sphaerotilaceae</taxon>
        <taxon>Ideonella</taxon>
    </lineage>
</organism>
<comment type="caution">
    <text evidence="4">The sequence shown here is derived from an EMBL/GenBank/DDBJ whole genome shotgun (WGS) entry which is preliminary data.</text>
</comment>
<evidence type="ECO:0000313" key="4">
    <source>
        <dbReference type="EMBL" id="GAA0749549.1"/>
    </source>
</evidence>
<dbReference type="Gene3D" id="6.10.30.10">
    <property type="match status" value="1"/>
</dbReference>
<protein>
    <recommendedName>
        <fullName evidence="6">Zn-ribbon domain-containing OB-fold protein</fullName>
    </recommendedName>
</protein>
<dbReference type="SUPFAM" id="SSF50249">
    <property type="entry name" value="Nucleic acid-binding proteins"/>
    <property type="match status" value="1"/>
</dbReference>
<gene>
    <name evidence="4" type="ORF">GCM10009107_20410</name>
</gene>
<evidence type="ECO:0000259" key="3">
    <source>
        <dbReference type="Pfam" id="PF12172"/>
    </source>
</evidence>
<proteinExistence type="predicted"/>
<evidence type="ECO:0000313" key="5">
    <source>
        <dbReference type="Proteomes" id="UP001500279"/>
    </source>
</evidence>
<sequence>MSADEHSKVGSLSAPQALTPSNTMSTSIPLPVPEPNADSRAYWAAAREGRLTVRQCLACGERHFMPRGQCPVCWSDALEWIDCSGFGTVYSLSIVHRAPTPDFAAITPYVTALVALEEGPRMYANIVGPGALESVIGDRVRVVFERRGEAGMQIPQFTRVAGQSGGSAA</sequence>
<dbReference type="PANTHER" id="PTHR34075:SF5">
    <property type="entry name" value="BLR3430 PROTEIN"/>
    <property type="match status" value="1"/>
</dbReference>
<dbReference type="EMBL" id="BAAAEW010000008">
    <property type="protein sequence ID" value="GAA0749549.1"/>
    <property type="molecule type" value="Genomic_DNA"/>
</dbReference>
<evidence type="ECO:0000256" key="1">
    <source>
        <dbReference type="SAM" id="MobiDB-lite"/>
    </source>
</evidence>
<feature type="compositionally biased region" description="Polar residues" evidence="1">
    <location>
        <begin position="13"/>
        <end position="28"/>
    </location>
</feature>
<dbReference type="PANTHER" id="PTHR34075">
    <property type="entry name" value="BLR3430 PROTEIN"/>
    <property type="match status" value="1"/>
</dbReference>
<dbReference type="RefSeq" id="WP_231011412.1">
    <property type="nucleotide sequence ID" value="NZ_BAAAEW010000008.1"/>
</dbReference>
<feature type="domain" description="ChsH2 rubredoxin-like zinc ribbon" evidence="3">
    <location>
        <begin position="43"/>
        <end position="79"/>
    </location>
</feature>
<evidence type="ECO:0008006" key="6">
    <source>
        <dbReference type="Google" id="ProtNLM"/>
    </source>
</evidence>
<evidence type="ECO:0000259" key="2">
    <source>
        <dbReference type="Pfam" id="PF01796"/>
    </source>
</evidence>
<keyword evidence="5" id="KW-1185">Reference proteome</keyword>
<accession>A0ABP3V6J1</accession>
<dbReference type="InterPro" id="IPR012340">
    <property type="entry name" value="NA-bd_OB-fold"/>
</dbReference>
<feature type="domain" description="ChsH2 C-terminal OB-fold" evidence="2">
    <location>
        <begin position="80"/>
        <end position="145"/>
    </location>
</feature>